<proteinExistence type="predicted"/>
<dbReference type="Pfam" id="PF00239">
    <property type="entry name" value="Resolvase"/>
    <property type="match status" value="1"/>
</dbReference>
<name>A0A291GES7_9RHOB</name>
<sequence>MSENRYGVISGMRNAEDRQVAIARLASEGIPTDRIFTTNPEEPNAPPVWLYSMSANSELIAPSLSALNLSTQGIAATVEAARELGIQIRCLDEAFDSRNDWQSQIDTLLTALNRLDRKGFSDRTKIALQEAKARGQRLGRKPSMTDLRKAVAIQMIEAGYKGTRIWKTLAVLEGPPISQSAYYLWQKTWLAERK</sequence>
<gene>
    <name evidence="2" type="ORF">CEW89_16640</name>
</gene>
<dbReference type="OrthoDB" id="2290206at2"/>
<accession>A0A291GES7</accession>
<feature type="domain" description="Resolvase/invertase-type recombinase catalytic" evidence="1">
    <location>
        <begin position="56"/>
        <end position="136"/>
    </location>
</feature>
<keyword evidence="3" id="KW-1185">Reference proteome</keyword>
<evidence type="ECO:0000259" key="1">
    <source>
        <dbReference type="Pfam" id="PF00239"/>
    </source>
</evidence>
<dbReference type="InterPro" id="IPR036162">
    <property type="entry name" value="Resolvase-like_N_sf"/>
</dbReference>
<dbReference type="Gene3D" id="3.40.50.1390">
    <property type="entry name" value="Resolvase, N-terminal catalytic domain"/>
    <property type="match status" value="1"/>
</dbReference>
<dbReference type="InterPro" id="IPR006119">
    <property type="entry name" value="Resolv_N"/>
</dbReference>
<dbReference type="RefSeq" id="WP_096806649.1">
    <property type="nucleotide sequence ID" value="NZ_CP022196.1"/>
</dbReference>
<dbReference type="AlphaFoldDB" id="A0A291GES7"/>
<dbReference type="KEGG" id="ceh:CEW89_16640"/>
<reference evidence="2 3" key="1">
    <citation type="submission" date="2017-06" db="EMBL/GenBank/DDBJ databases">
        <title>Celeribacter sp. TSPH2 complete genome sequence.</title>
        <authorList>
            <person name="Woo J.-H."/>
            <person name="Kim H.-S."/>
        </authorList>
    </citation>
    <scope>NUCLEOTIDE SEQUENCE [LARGE SCALE GENOMIC DNA]</scope>
    <source>
        <strain evidence="2 3">TSPH2</strain>
    </source>
</reference>
<dbReference type="EMBL" id="CP022196">
    <property type="protein sequence ID" value="ATG49053.1"/>
    <property type="molecule type" value="Genomic_DNA"/>
</dbReference>
<evidence type="ECO:0000313" key="2">
    <source>
        <dbReference type="EMBL" id="ATG49053.1"/>
    </source>
</evidence>
<dbReference type="Proteomes" id="UP000217935">
    <property type="component" value="Chromosome"/>
</dbReference>
<dbReference type="GO" id="GO:0000150">
    <property type="term" value="F:DNA strand exchange activity"/>
    <property type="evidence" value="ECO:0007669"/>
    <property type="project" value="InterPro"/>
</dbReference>
<organism evidence="2 3">
    <name type="scientific">Celeribacter ethanolicus</name>
    <dbReference type="NCBI Taxonomy" id="1758178"/>
    <lineage>
        <taxon>Bacteria</taxon>
        <taxon>Pseudomonadati</taxon>
        <taxon>Pseudomonadota</taxon>
        <taxon>Alphaproteobacteria</taxon>
        <taxon>Rhodobacterales</taxon>
        <taxon>Roseobacteraceae</taxon>
        <taxon>Celeribacter</taxon>
    </lineage>
</organism>
<protein>
    <recommendedName>
        <fullName evidence="1">Resolvase/invertase-type recombinase catalytic domain-containing protein</fullName>
    </recommendedName>
</protein>
<evidence type="ECO:0000313" key="3">
    <source>
        <dbReference type="Proteomes" id="UP000217935"/>
    </source>
</evidence>
<dbReference type="GO" id="GO:0003677">
    <property type="term" value="F:DNA binding"/>
    <property type="evidence" value="ECO:0007669"/>
    <property type="project" value="InterPro"/>
</dbReference>
<dbReference type="SUPFAM" id="SSF53041">
    <property type="entry name" value="Resolvase-like"/>
    <property type="match status" value="1"/>
</dbReference>